<dbReference type="HOGENOM" id="CLU_2271818_0_0_9"/>
<keyword evidence="2" id="KW-0614">Plasmid</keyword>
<protein>
    <submittedName>
        <fullName evidence="2">Hypothetical cytosolic protein</fullName>
    </submittedName>
</protein>
<accession>Q814E4</accession>
<geneLocation type="plasmid" evidence="2 3">
    <name>pBClin15</name>
</geneLocation>
<evidence type="ECO:0000256" key="1">
    <source>
        <dbReference type="SAM" id="MobiDB-lite"/>
    </source>
</evidence>
<feature type="compositionally biased region" description="Basic and acidic residues" evidence="1">
    <location>
        <begin position="99"/>
        <end position="108"/>
    </location>
</feature>
<feature type="compositionally biased region" description="Basic and acidic residues" evidence="1">
    <location>
        <begin position="81"/>
        <end position="92"/>
    </location>
</feature>
<reference evidence="2 3" key="1">
    <citation type="journal article" date="2003" name="Nature">
        <title>Genome sequence of Bacillus cereus and comparative analysis with Bacillus anthracis.</title>
        <authorList>
            <person name="Ivanova N."/>
            <person name="Sorokin A."/>
            <person name="Anderson I."/>
            <person name="Galleron N."/>
            <person name="Candelon B."/>
            <person name="Kapatral V."/>
            <person name="Bhattacharyya A."/>
            <person name="Reznik G."/>
            <person name="Mikhailova N."/>
            <person name="Lapidus A."/>
            <person name="Chu L."/>
            <person name="Mazur M."/>
            <person name="Goltsman E."/>
            <person name="Larsen N."/>
            <person name="D'Souza M."/>
            <person name="Walunas T."/>
            <person name="Grechkin Y."/>
            <person name="Pusch G."/>
            <person name="Haselkorn R."/>
            <person name="Fonstein M."/>
            <person name="Ehrlich S.D."/>
            <person name="Overbeek R."/>
            <person name="Kyrpides N."/>
        </authorList>
    </citation>
    <scope>NUCLEOTIDE SEQUENCE [LARGE SCALE GENOMIC DNA]</scope>
    <source>
        <strain evidence="3">ATCC 14579 / DSM 31 / CCUG 7414 / JCM 2152 / NBRC 15305 / NCIMB 9373 / NCTC 2599 / NRRL B-3711</strain>
    </source>
</reference>
<dbReference type="Proteomes" id="UP000001417">
    <property type="component" value="Plasmid pBClin15"/>
</dbReference>
<evidence type="ECO:0000313" key="2">
    <source>
        <dbReference type="EMBL" id="AAP12352.1"/>
    </source>
</evidence>
<name>Q814E4_BACCR</name>
<sequence>MTMSNMVIIRASRCIYPIPLFEWNYKWKPHFPIMEEWFTCIGEKYVTLEYGNESYRMDESFFTEHVLPKIPYILRREALKRGKGVSRTEKSYSKKGVKKHESYNYRHG</sequence>
<dbReference type="AlphaFoldDB" id="Q814E4"/>
<dbReference type="EMBL" id="AE016878">
    <property type="protein sequence ID" value="AAP12352.1"/>
    <property type="molecule type" value="Genomic_DNA"/>
</dbReference>
<gene>
    <name evidence="2" type="ordered locus">BC_p0008</name>
</gene>
<dbReference type="KEGG" id="bce:BCp0008"/>
<feature type="region of interest" description="Disordered" evidence="1">
    <location>
        <begin position="81"/>
        <end position="108"/>
    </location>
</feature>
<keyword evidence="3" id="KW-1185">Reference proteome</keyword>
<proteinExistence type="predicted"/>
<organism evidence="2 3">
    <name type="scientific">Bacillus cereus (strain ATCC 14579 / DSM 31 / CCUG 7414 / JCM 2152 / NBRC 15305 / NCIMB 9373 / NCTC 2599 / NRRL B-3711)</name>
    <dbReference type="NCBI Taxonomy" id="226900"/>
    <lineage>
        <taxon>Bacteria</taxon>
        <taxon>Bacillati</taxon>
        <taxon>Bacillota</taxon>
        <taxon>Bacilli</taxon>
        <taxon>Bacillales</taxon>
        <taxon>Bacillaceae</taxon>
        <taxon>Bacillus</taxon>
        <taxon>Bacillus cereus group</taxon>
    </lineage>
</organism>
<evidence type="ECO:0000313" key="3">
    <source>
        <dbReference type="Proteomes" id="UP000001417"/>
    </source>
</evidence>